<accession>A0A857FJ04</accession>
<evidence type="ECO:0000313" key="1">
    <source>
        <dbReference type="EMBL" id="QHC34143.1"/>
    </source>
</evidence>
<protein>
    <submittedName>
        <fullName evidence="1">Uncharacterized protein</fullName>
    </submittedName>
</protein>
<dbReference type="Proteomes" id="UP000464674">
    <property type="component" value="Chromosome"/>
</dbReference>
<dbReference type="RefSeq" id="WP_159260009.1">
    <property type="nucleotide sequence ID" value="NZ_CP041348.1"/>
</dbReference>
<gene>
    <name evidence="1" type="ORF">FMA36_00200</name>
</gene>
<name>A0A857FJ04_KOMXY</name>
<dbReference type="AlphaFoldDB" id="A0A857FJ04"/>
<dbReference type="EMBL" id="CP041348">
    <property type="protein sequence ID" value="QHC34143.1"/>
    <property type="molecule type" value="Genomic_DNA"/>
</dbReference>
<reference evidence="1 2" key="1">
    <citation type="journal article" date="2020" name="Carbohydr. Polym.">
        <title>Characterization and optimization of production of bacterial cellulose from strain CGMCC 17276 based on whole-genome analysis.</title>
        <authorList>
            <person name="Lu T."/>
            <person name="Gao H."/>
            <person name="Liao B."/>
            <person name="Wu J."/>
            <person name="Zhang W."/>
            <person name="Huang J."/>
            <person name="Liu M."/>
            <person name="Huang J."/>
            <person name="Chang Z."/>
            <person name="Jin M."/>
            <person name="Yi Z."/>
            <person name="Jiang D."/>
        </authorList>
    </citation>
    <scope>NUCLEOTIDE SEQUENCE [LARGE SCALE GENOMIC DNA]</scope>
    <source>
        <strain evidence="1 2">CGMCC 17276</strain>
    </source>
</reference>
<sequence length="98" mass="10593">MDISVIDGDVVQKVGPLISRLGRATLRGDLLGTGRSEVLRIGNEANEIGGFQAMKFLHDFAAMGFCDLVDEKGLDLASEIFTPAEISVIWDGIGEWRA</sequence>
<proteinExistence type="predicted"/>
<evidence type="ECO:0000313" key="2">
    <source>
        <dbReference type="Proteomes" id="UP000464674"/>
    </source>
</evidence>
<organism evidence="1 2">
    <name type="scientific">Komagataeibacter xylinus</name>
    <name type="common">Gluconacetobacter xylinus</name>
    <dbReference type="NCBI Taxonomy" id="28448"/>
    <lineage>
        <taxon>Bacteria</taxon>
        <taxon>Pseudomonadati</taxon>
        <taxon>Pseudomonadota</taxon>
        <taxon>Alphaproteobacteria</taxon>
        <taxon>Acetobacterales</taxon>
        <taxon>Acetobacteraceae</taxon>
        <taxon>Komagataeibacter</taxon>
    </lineage>
</organism>